<feature type="domain" description="Peptidase M20 dimerisation" evidence="3">
    <location>
        <begin position="218"/>
        <end position="308"/>
    </location>
</feature>
<reference evidence="4" key="1">
    <citation type="journal article" date="2020" name="BMC Genomics">
        <title>Correction to: Identification and distribution of gene clusters required for synthesis of sphingolipid metabolism inhibitors in diverse species of the filamentous fungus Fusarium.</title>
        <authorList>
            <person name="Kim H.S."/>
            <person name="Lohmar J.M."/>
            <person name="Busman M."/>
            <person name="Brown D.W."/>
            <person name="Naumann T.A."/>
            <person name="Divon H.H."/>
            <person name="Lysoe E."/>
            <person name="Uhlig S."/>
            <person name="Proctor R.H."/>
        </authorList>
    </citation>
    <scope>NUCLEOTIDE SEQUENCE</scope>
    <source>
        <strain evidence="4">NRRL 20472</strain>
    </source>
</reference>
<dbReference type="InterPro" id="IPR017439">
    <property type="entry name" value="Amidohydrolase"/>
</dbReference>
<dbReference type="EMBL" id="JABEXW010001337">
    <property type="protein sequence ID" value="KAF4944503.1"/>
    <property type="molecule type" value="Genomic_DNA"/>
</dbReference>
<protein>
    <recommendedName>
        <fullName evidence="2">Peptidase M20 domain-containing protein 2</fullName>
    </recommendedName>
</protein>
<dbReference type="CDD" id="cd05672">
    <property type="entry name" value="M20_ACY1L2-like"/>
    <property type="match status" value="1"/>
</dbReference>
<dbReference type="Pfam" id="PF01546">
    <property type="entry name" value="Peptidase_M20"/>
    <property type="match status" value="1"/>
</dbReference>
<dbReference type="InterPro" id="IPR052030">
    <property type="entry name" value="Peptidase_M20/M20A_hydrolases"/>
</dbReference>
<dbReference type="Gene3D" id="3.30.70.360">
    <property type="match status" value="1"/>
</dbReference>
<dbReference type="PANTHER" id="PTHR30575">
    <property type="entry name" value="PEPTIDASE M20"/>
    <property type="match status" value="1"/>
</dbReference>
<dbReference type="FunFam" id="3.30.70.360:FF:000004">
    <property type="entry name" value="Peptidase M20 domain-containing protein 2"/>
    <property type="match status" value="1"/>
</dbReference>
<accession>A0A8H4SRQ6</accession>
<dbReference type="Pfam" id="PF07687">
    <property type="entry name" value="M20_dimer"/>
    <property type="match status" value="1"/>
</dbReference>
<dbReference type="InterPro" id="IPR002933">
    <property type="entry name" value="Peptidase_M20"/>
</dbReference>
<reference evidence="4" key="2">
    <citation type="submission" date="2020-05" db="EMBL/GenBank/DDBJ databases">
        <authorList>
            <person name="Kim H.-S."/>
            <person name="Proctor R.H."/>
            <person name="Brown D.W."/>
        </authorList>
    </citation>
    <scope>NUCLEOTIDE SEQUENCE</scope>
    <source>
        <strain evidence="4">NRRL 20472</strain>
    </source>
</reference>
<dbReference type="Gene3D" id="3.40.630.10">
    <property type="entry name" value="Zn peptidases"/>
    <property type="match status" value="1"/>
</dbReference>
<comment type="similarity">
    <text evidence="1 2">Belongs to the peptidase M20A family.</text>
</comment>
<proteinExistence type="inferred from homology"/>
<dbReference type="GO" id="GO:0016805">
    <property type="term" value="F:dipeptidase activity"/>
    <property type="evidence" value="ECO:0007669"/>
    <property type="project" value="InterPro"/>
</dbReference>
<dbReference type="PIRSF" id="PIRSF037226">
    <property type="entry name" value="Amidohydrolase_ACY1L2_prd"/>
    <property type="match status" value="1"/>
</dbReference>
<evidence type="ECO:0000256" key="2">
    <source>
        <dbReference type="PIRNR" id="PIRNR037226"/>
    </source>
</evidence>
<dbReference type="OrthoDB" id="6119954at2759"/>
<evidence type="ECO:0000259" key="3">
    <source>
        <dbReference type="Pfam" id="PF07687"/>
    </source>
</evidence>
<gene>
    <name evidence="4" type="ORF">FSARC_14657</name>
</gene>
<evidence type="ECO:0000256" key="1">
    <source>
        <dbReference type="ARBA" id="ARBA00006247"/>
    </source>
</evidence>
<name>A0A8H4SRQ6_9HYPO</name>
<comment type="caution">
    <text evidence="4">The sequence shown here is derived from an EMBL/GenBank/DDBJ whole genome shotgun (WGS) entry which is preliminary data.</text>
</comment>
<dbReference type="SUPFAM" id="SSF55031">
    <property type="entry name" value="Bacterial exopeptidase dimerisation domain"/>
    <property type="match status" value="1"/>
</dbReference>
<dbReference type="Proteomes" id="UP000622797">
    <property type="component" value="Unassembled WGS sequence"/>
</dbReference>
<dbReference type="InterPro" id="IPR011650">
    <property type="entry name" value="Peptidase_M20_dimer"/>
</dbReference>
<dbReference type="PANTHER" id="PTHR30575:SF0">
    <property type="entry name" value="XAA-ARG DIPEPTIDASE"/>
    <property type="match status" value="1"/>
</dbReference>
<dbReference type="NCBIfam" id="TIGR01891">
    <property type="entry name" value="amidohydrolases"/>
    <property type="match status" value="1"/>
</dbReference>
<dbReference type="SUPFAM" id="SSF53187">
    <property type="entry name" value="Zn-dependent exopeptidases"/>
    <property type="match status" value="1"/>
</dbReference>
<sequence>MMVLTSTASPSFGVDSAVTSTLHLIENSLEINPIDRASEVIASTLNSLNSAFREVNLSVHSHPETAYQEVFAHKTLTDFLEQHGFEVKRHAWGLDTAFEATFGSGGRQVVFCAEYDALPGIGHGCGHNLIATSSLAAFVSAAHALRQLKLPGRVRILGTPAEEGGGGKIKLLKAGAFDPPEDISAAIMAHPSGSVPSKDGRLYDGIAGTKTIASYKTRVTFKGRTSHAGVEPWNGVNALDAAVAAYVNVSMLRQQIRPDGRVHGVFEVGGTVPNVIPEYTRMNWSVRSPTTSGCEALVERVKTCFEAGAASAGCDMEYDTSPTYENLRVNTTLCTTYVGEMAKLGLKIKQEEWVPASTDMGNISYYVPSFHGGFAIPTTPDVSVHNPKFTACAATEDAHKAALNSARGLAMMAVRVLLDDDLSREARSDFEQNV</sequence>
<evidence type="ECO:0000313" key="5">
    <source>
        <dbReference type="Proteomes" id="UP000622797"/>
    </source>
</evidence>
<dbReference type="AlphaFoldDB" id="A0A8H4SRQ6"/>
<keyword evidence="5" id="KW-1185">Reference proteome</keyword>
<evidence type="ECO:0000313" key="4">
    <source>
        <dbReference type="EMBL" id="KAF4944503.1"/>
    </source>
</evidence>
<dbReference type="InterPro" id="IPR036264">
    <property type="entry name" value="Bact_exopeptidase_dim_dom"/>
</dbReference>
<dbReference type="InterPro" id="IPR017144">
    <property type="entry name" value="Xaa-Arg_dipeptidase"/>
</dbReference>
<organism evidence="4 5">
    <name type="scientific">Fusarium sarcochroum</name>
    <dbReference type="NCBI Taxonomy" id="1208366"/>
    <lineage>
        <taxon>Eukaryota</taxon>
        <taxon>Fungi</taxon>
        <taxon>Dikarya</taxon>
        <taxon>Ascomycota</taxon>
        <taxon>Pezizomycotina</taxon>
        <taxon>Sordariomycetes</taxon>
        <taxon>Hypocreomycetidae</taxon>
        <taxon>Hypocreales</taxon>
        <taxon>Nectriaceae</taxon>
        <taxon>Fusarium</taxon>
        <taxon>Fusarium lateritium species complex</taxon>
    </lineage>
</organism>